<dbReference type="Proteomes" id="UP001178461">
    <property type="component" value="Chromosome 9"/>
</dbReference>
<keyword evidence="2" id="KW-1185">Reference proteome</keyword>
<name>A0AA35PD05_9SAUR</name>
<evidence type="ECO:0000313" key="2">
    <source>
        <dbReference type="Proteomes" id="UP001178461"/>
    </source>
</evidence>
<sequence length="77" mass="8551">MFQNTRVLHQEICSAYRFVQFQQQASLIGTVISVEIQPVQRCERNCYGCDKSKENAVVKTLPAAVGFKGASQNGQIS</sequence>
<evidence type="ECO:0000313" key="1">
    <source>
        <dbReference type="EMBL" id="CAI5783744.1"/>
    </source>
</evidence>
<organism evidence="1 2">
    <name type="scientific">Podarcis lilfordi</name>
    <name type="common">Lilford's wall lizard</name>
    <dbReference type="NCBI Taxonomy" id="74358"/>
    <lineage>
        <taxon>Eukaryota</taxon>
        <taxon>Metazoa</taxon>
        <taxon>Chordata</taxon>
        <taxon>Craniata</taxon>
        <taxon>Vertebrata</taxon>
        <taxon>Euteleostomi</taxon>
        <taxon>Lepidosauria</taxon>
        <taxon>Squamata</taxon>
        <taxon>Bifurcata</taxon>
        <taxon>Unidentata</taxon>
        <taxon>Episquamata</taxon>
        <taxon>Laterata</taxon>
        <taxon>Lacertibaenia</taxon>
        <taxon>Lacertidae</taxon>
        <taxon>Podarcis</taxon>
    </lineage>
</organism>
<proteinExistence type="predicted"/>
<protein>
    <submittedName>
        <fullName evidence="1">Uncharacterized protein</fullName>
    </submittedName>
</protein>
<reference evidence="1" key="1">
    <citation type="submission" date="2022-12" db="EMBL/GenBank/DDBJ databases">
        <authorList>
            <person name="Alioto T."/>
            <person name="Alioto T."/>
            <person name="Gomez Garrido J."/>
        </authorList>
    </citation>
    <scope>NUCLEOTIDE SEQUENCE</scope>
</reference>
<dbReference type="AlphaFoldDB" id="A0AA35PD05"/>
<gene>
    <name evidence="1" type="ORF">PODLI_1B004050</name>
</gene>
<dbReference type="EMBL" id="OX395134">
    <property type="protein sequence ID" value="CAI5783744.1"/>
    <property type="molecule type" value="Genomic_DNA"/>
</dbReference>
<accession>A0AA35PD05</accession>